<organism evidence="1">
    <name type="scientific">uncultured Pleomorphomonas sp</name>
    <dbReference type="NCBI Taxonomy" id="442121"/>
    <lineage>
        <taxon>Bacteria</taxon>
        <taxon>Pseudomonadati</taxon>
        <taxon>Pseudomonadota</taxon>
        <taxon>Alphaproteobacteria</taxon>
        <taxon>Hyphomicrobiales</taxon>
        <taxon>Pleomorphomonadaceae</taxon>
        <taxon>Pleomorphomonas</taxon>
        <taxon>environmental samples</taxon>
    </lineage>
</organism>
<dbReference type="AlphaFoldDB" id="A0A212LGQ2"/>
<dbReference type="Gene3D" id="3.40.50.2000">
    <property type="entry name" value="Glycogen Phosphorylase B"/>
    <property type="match status" value="1"/>
</dbReference>
<name>A0A212LGQ2_9HYPH</name>
<gene>
    <name evidence="1" type="ORF">KL86PLE_40452</name>
</gene>
<evidence type="ECO:0000313" key="1">
    <source>
        <dbReference type="EMBL" id="SCM76647.1"/>
    </source>
</evidence>
<proteinExistence type="predicted"/>
<protein>
    <submittedName>
        <fullName evidence="1">Uncharacterized protein</fullName>
    </submittedName>
</protein>
<dbReference type="SUPFAM" id="SSF53756">
    <property type="entry name" value="UDP-Glycosyltransferase/glycogen phosphorylase"/>
    <property type="match status" value="1"/>
</dbReference>
<reference evidence="1" key="1">
    <citation type="submission" date="2016-08" db="EMBL/GenBank/DDBJ databases">
        <authorList>
            <person name="Seilhamer J.J."/>
        </authorList>
    </citation>
    <scope>NUCLEOTIDE SEQUENCE</scope>
    <source>
        <strain evidence="1">86</strain>
    </source>
</reference>
<dbReference type="RefSeq" id="WP_288196762.1">
    <property type="nucleotide sequence ID" value="NZ_LT608334.1"/>
</dbReference>
<dbReference type="EMBL" id="FMJD01000008">
    <property type="protein sequence ID" value="SCM76647.1"/>
    <property type="molecule type" value="Genomic_DNA"/>
</dbReference>
<sequence length="293" mass="33983">MFWFKRFLSHFGLKYIPHAVRTEAGLLVDAAGRKHIAIRARSTNRKRAPFTAPGLGDRIHCVTMGWAFSKANGVPVVLHLNRKKLSGGQFGNKRDSWNEVLSLFPPDNVELMMHDYEPRSERSWTSYLESRGFPAEIYWYQDHPGRFETPQPLEISQYLRNIPRLAAEDLGHELALPARFVTVQWDSIQNGRTLPVERQEEVMERYRRDGYETVVVGGQASDPLLKNSLRHIAYAMSKAELHVGVDSAFMHMAFLYLPYERIHLYNQRKRFQSHHLLRALDAGCVLNHHYEDE</sequence>
<accession>A0A212LGQ2</accession>